<dbReference type="GeneID" id="62205491"/>
<evidence type="ECO:0000313" key="1">
    <source>
        <dbReference type="EMBL" id="KAF7674506.1"/>
    </source>
</evidence>
<organism evidence="1 2">
    <name type="scientific">Alternaria burnsii</name>
    <dbReference type="NCBI Taxonomy" id="1187904"/>
    <lineage>
        <taxon>Eukaryota</taxon>
        <taxon>Fungi</taxon>
        <taxon>Dikarya</taxon>
        <taxon>Ascomycota</taxon>
        <taxon>Pezizomycotina</taxon>
        <taxon>Dothideomycetes</taxon>
        <taxon>Pleosporomycetidae</taxon>
        <taxon>Pleosporales</taxon>
        <taxon>Pleosporineae</taxon>
        <taxon>Pleosporaceae</taxon>
        <taxon>Alternaria</taxon>
        <taxon>Alternaria sect. Alternaria</taxon>
    </lineage>
</organism>
<evidence type="ECO:0000313" key="2">
    <source>
        <dbReference type="Proteomes" id="UP000596902"/>
    </source>
</evidence>
<sequence length="236" mass="27182">MAHNNHPPPTNQGRQFIQHPIQAPNAEIAARIGLPDDAERVYFRKVRQVFFRDQDFNDGNIEAHILPERGASSYQFGLYFNVGFEYNNHVRLLQLDHPAFETLTWDERAPHVEAAFNKQLLAKITAPVQQAVDIRRVFEQDNGIWLHIYQKLYLTAANTAWNTAEWEILDEGYFPPFNRSLLYANVREAMQHFENRPGQDTIPVLQTVFGTVFGTMSNRFTPTFTPTVVQPINEAA</sequence>
<keyword evidence="2" id="KW-1185">Reference proteome</keyword>
<name>A0A8H7AZL1_9PLEO</name>
<protein>
    <submittedName>
        <fullName evidence="1">Uncharacterized protein</fullName>
    </submittedName>
</protein>
<reference evidence="1" key="2">
    <citation type="submission" date="2020-08" db="EMBL/GenBank/DDBJ databases">
        <title>Draft Genome Sequence of Cumin Blight Pathogen Alternaria burnsii.</title>
        <authorList>
            <person name="Feng Z."/>
        </authorList>
    </citation>
    <scope>NUCLEOTIDE SEQUENCE</scope>
    <source>
        <strain evidence="1">CBS107.38</strain>
    </source>
</reference>
<dbReference type="AlphaFoldDB" id="A0A8H7AZL1"/>
<dbReference type="EMBL" id="JAAABM010000010">
    <property type="protein sequence ID" value="KAF7674506.1"/>
    <property type="molecule type" value="Genomic_DNA"/>
</dbReference>
<accession>A0A8H7AZL1</accession>
<proteinExistence type="predicted"/>
<reference evidence="1" key="1">
    <citation type="submission" date="2020-01" db="EMBL/GenBank/DDBJ databases">
        <authorList>
            <person name="Feng Z.H.Z."/>
        </authorList>
    </citation>
    <scope>NUCLEOTIDE SEQUENCE</scope>
    <source>
        <strain evidence="1">CBS107.38</strain>
    </source>
</reference>
<dbReference type="RefSeq" id="XP_038784801.1">
    <property type="nucleotide sequence ID" value="XM_038932313.1"/>
</dbReference>
<dbReference type="Proteomes" id="UP000596902">
    <property type="component" value="Unassembled WGS sequence"/>
</dbReference>
<gene>
    <name evidence="1" type="ORF">GT037_007266</name>
</gene>
<comment type="caution">
    <text evidence="1">The sequence shown here is derived from an EMBL/GenBank/DDBJ whole genome shotgun (WGS) entry which is preliminary data.</text>
</comment>